<gene>
    <name evidence="2" type="ORF">FPE_LOCUS28072</name>
</gene>
<evidence type="ECO:0000313" key="3">
    <source>
        <dbReference type="Proteomes" id="UP000834106"/>
    </source>
</evidence>
<dbReference type="AlphaFoldDB" id="A0AAD2E6K6"/>
<organism evidence="2 3">
    <name type="scientific">Fraxinus pennsylvanica</name>
    <dbReference type="NCBI Taxonomy" id="56036"/>
    <lineage>
        <taxon>Eukaryota</taxon>
        <taxon>Viridiplantae</taxon>
        <taxon>Streptophyta</taxon>
        <taxon>Embryophyta</taxon>
        <taxon>Tracheophyta</taxon>
        <taxon>Spermatophyta</taxon>
        <taxon>Magnoliopsida</taxon>
        <taxon>eudicotyledons</taxon>
        <taxon>Gunneridae</taxon>
        <taxon>Pentapetalae</taxon>
        <taxon>asterids</taxon>
        <taxon>lamiids</taxon>
        <taxon>Lamiales</taxon>
        <taxon>Oleaceae</taxon>
        <taxon>Oleeae</taxon>
        <taxon>Fraxinus</taxon>
    </lineage>
</organism>
<evidence type="ECO:0000313" key="2">
    <source>
        <dbReference type="EMBL" id="CAI9780642.1"/>
    </source>
</evidence>
<proteinExistence type="predicted"/>
<reference evidence="2" key="1">
    <citation type="submission" date="2023-05" db="EMBL/GenBank/DDBJ databases">
        <authorList>
            <person name="Huff M."/>
        </authorList>
    </citation>
    <scope>NUCLEOTIDE SEQUENCE</scope>
</reference>
<keyword evidence="3" id="KW-1185">Reference proteome</keyword>
<dbReference type="EMBL" id="OU503052">
    <property type="protein sequence ID" value="CAI9780642.1"/>
    <property type="molecule type" value="Genomic_DNA"/>
</dbReference>
<feature type="region of interest" description="Disordered" evidence="1">
    <location>
        <begin position="73"/>
        <end position="102"/>
    </location>
</feature>
<accession>A0AAD2E6K6</accession>
<feature type="compositionally biased region" description="Polar residues" evidence="1">
    <location>
        <begin position="78"/>
        <end position="98"/>
    </location>
</feature>
<protein>
    <submittedName>
        <fullName evidence="2">Uncharacterized protein</fullName>
    </submittedName>
</protein>
<sequence>MGTIGGEKVLTGWAIAKGMGMKISRTSELEKTMVEELEEEPFQPLISPSQSAVPGWMSSATHSLPRASIVAGPAHIHTPNSGMTSQAAGFGFQSQPDGSSIRPLFTHINEHE</sequence>
<dbReference type="Proteomes" id="UP000834106">
    <property type="component" value="Chromosome 17"/>
</dbReference>
<evidence type="ECO:0000256" key="1">
    <source>
        <dbReference type="SAM" id="MobiDB-lite"/>
    </source>
</evidence>
<name>A0AAD2E6K6_9LAMI</name>